<organism evidence="1 2">
    <name type="scientific">Choristoneura fumiferana</name>
    <name type="common">Spruce budworm moth</name>
    <name type="synonym">Archips fumiferana</name>
    <dbReference type="NCBI Taxonomy" id="7141"/>
    <lineage>
        <taxon>Eukaryota</taxon>
        <taxon>Metazoa</taxon>
        <taxon>Ecdysozoa</taxon>
        <taxon>Arthropoda</taxon>
        <taxon>Hexapoda</taxon>
        <taxon>Insecta</taxon>
        <taxon>Pterygota</taxon>
        <taxon>Neoptera</taxon>
        <taxon>Endopterygota</taxon>
        <taxon>Lepidoptera</taxon>
        <taxon>Glossata</taxon>
        <taxon>Ditrysia</taxon>
        <taxon>Tortricoidea</taxon>
        <taxon>Tortricidae</taxon>
        <taxon>Tortricinae</taxon>
        <taxon>Choristoneura</taxon>
    </lineage>
</organism>
<dbReference type="EMBL" id="CM046131">
    <property type="protein sequence ID" value="KAI8429916.1"/>
    <property type="molecule type" value="Genomic_DNA"/>
</dbReference>
<comment type="caution">
    <text evidence="1">The sequence shown here is derived from an EMBL/GenBank/DDBJ whole genome shotgun (WGS) entry which is preliminary data.</text>
</comment>
<protein>
    <submittedName>
        <fullName evidence="1">Uncharacterized protein</fullName>
    </submittedName>
</protein>
<accession>A0ACC0K0U8</accession>
<evidence type="ECO:0000313" key="1">
    <source>
        <dbReference type="EMBL" id="KAI8429916.1"/>
    </source>
</evidence>
<dbReference type="Proteomes" id="UP001064048">
    <property type="component" value="Chromosome Z"/>
</dbReference>
<name>A0ACC0K0U8_CHOFU</name>
<gene>
    <name evidence="1" type="ORF">MSG28_000387</name>
</gene>
<reference evidence="1 2" key="1">
    <citation type="journal article" date="2022" name="Genome Biol. Evol.">
        <title>The Spruce Budworm Genome: Reconstructing the Evolutionary History of Antifreeze Proteins.</title>
        <authorList>
            <person name="Beliveau C."/>
            <person name="Gagne P."/>
            <person name="Picq S."/>
            <person name="Vernygora O."/>
            <person name="Keeling C.I."/>
            <person name="Pinkney K."/>
            <person name="Doucet D."/>
            <person name="Wen F."/>
            <person name="Johnston J.S."/>
            <person name="Maaroufi H."/>
            <person name="Boyle B."/>
            <person name="Laroche J."/>
            <person name="Dewar K."/>
            <person name="Juretic N."/>
            <person name="Blackburn G."/>
            <person name="Nisole A."/>
            <person name="Brunet B."/>
            <person name="Brandao M."/>
            <person name="Lumley L."/>
            <person name="Duan J."/>
            <person name="Quan G."/>
            <person name="Lucarotti C.J."/>
            <person name="Roe A.D."/>
            <person name="Sperling F.A.H."/>
            <person name="Levesque R.C."/>
            <person name="Cusson M."/>
        </authorList>
    </citation>
    <scope>NUCLEOTIDE SEQUENCE [LARGE SCALE GENOMIC DNA]</scope>
    <source>
        <strain evidence="1">Glfc:IPQL:Cfum</strain>
    </source>
</reference>
<evidence type="ECO:0000313" key="2">
    <source>
        <dbReference type="Proteomes" id="UP001064048"/>
    </source>
</evidence>
<keyword evidence="2" id="KW-1185">Reference proteome</keyword>
<proteinExistence type="predicted"/>
<sequence length="67" mass="7498">MDAHGECRLGLGDMALHDHISIDLVNRHMKVLENAPLVILDGNAPQSTIEYVIQHCNRLNKPGEVRQ</sequence>